<accession>A0A0W0YUC2</accession>
<dbReference type="STRING" id="45074.Lsan_2048"/>
<evidence type="ECO:0000313" key="2">
    <source>
        <dbReference type="Proteomes" id="UP000054703"/>
    </source>
</evidence>
<dbReference type="EMBL" id="LNYU01000050">
    <property type="protein sequence ID" value="KTD60270.1"/>
    <property type="molecule type" value="Genomic_DNA"/>
</dbReference>
<protein>
    <submittedName>
        <fullName evidence="1">Uncharacterized protein</fullName>
    </submittedName>
</protein>
<comment type="caution">
    <text evidence="1">The sequence shown here is derived from an EMBL/GenBank/DDBJ whole genome shotgun (WGS) entry which is preliminary data.</text>
</comment>
<reference evidence="1 2" key="1">
    <citation type="submission" date="2015-11" db="EMBL/GenBank/DDBJ databases">
        <title>Genomic analysis of 38 Legionella species identifies large and diverse effector repertoires.</title>
        <authorList>
            <person name="Burstein D."/>
            <person name="Amaro F."/>
            <person name="Zusman T."/>
            <person name="Lifshitz Z."/>
            <person name="Cohen O."/>
            <person name="Gilbert J.A."/>
            <person name="Pupko T."/>
            <person name="Shuman H.A."/>
            <person name="Segal G."/>
        </authorList>
    </citation>
    <scope>NUCLEOTIDE SEQUENCE [LARGE SCALE GENOMIC DNA]</scope>
    <source>
        <strain evidence="1 2">SC-63-C7</strain>
    </source>
</reference>
<keyword evidence="2" id="KW-1185">Reference proteome</keyword>
<proteinExistence type="predicted"/>
<name>A0A0W0YUC2_9GAMM</name>
<sequence length="61" mass="6755">MKSSISLVSFELKSTALTEETHDVPWLVPGEIHTKLNYLLGAALYAQYLVMGIDSKSMVVK</sequence>
<dbReference type="AlphaFoldDB" id="A0A0W0YUC2"/>
<dbReference type="Proteomes" id="UP000054703">
    <property type="component" value="Unassembled WGS sequence"/>
</dbReference>
<dbReference type="PATRIC" id="fig|45074.5.peg.2185"/>
<gene>
    <name evidence="1" type="ORF">Lsan_2048</name>
</gene>
<organism evidence="1 2">
    <name type="scientific">Legionella santicrucis</name>
    <dbReference type="NCBI Taxonomy" id="45074"/>
    <lineage>
        <taxon>Bacteria</taxon>
        <taxon>Pseudomonadati</taxon>
        <taxon>Pseudomonadota</taxon>
        <taxon>Gammaproteobacteria</taxon>
        <taxon>Legionellales</taxon>
        <taxon>Legionellaceae</taxon>
        <taxon>Legionella</taxon>
    </lineage>
</organism>
<evidence type="ECO:0000313" key="1">
    <source>
        <dbReference type="EMBL" id="KTD60270.1"/>
    </source>
</evidence>